<keyword evidence="3" id="KW-1185">Reference proteome</keyword>
<name>A0ABW5KKT0_9SPHI</name>
<reference evidence="3" key="1">
    <citation type="journal article" date="2019" name="Int. J. Syst. Evol. Microbiol.">
        <title>The Global Catalogue of Microorganisms (GCM) 10K type strain sequencing project: providing services to taxonomists for standard genome sequencing and annotation.</title>
        <authorList>
            <consortium name="The Broad Institute Genomics Platform"/>
            <consortium name="The Broad Institute Genome Sequencing Center for Infectious Disease"/>
            <person name="Wu L."/>
            <person name="Ma J."/>
        </authorList>
    </citation>
    <scope>NUCLEOTIDE SEQUENCE [LARGE SCALE GENOMIC DNA]</scope>
    <source>
        <strain evidence="3">KCTC 42662</strain>
    </source>
</reference>
<feature type="region of interest" description="Disordered" evidence="1">
    <location>
        <begin position="32"/>
        <end position="58"/>
    </location>
</feature>
<sequence>MVKERLERIVEGIFHPDSYGYRPGKSAPVCGAGSGIGSSTLTSRDSSTTSPRAADEGRQETLHGWLDATVHRTVAESTAPQG</sequence>
<dbReference type="RefSeq" id="WP_380905904.1">
    <property type="nucleotide sequence ID" value="NZ_JBHUEG010000017.1"/>
</dbReference>
<protein>
    <recommendedName>
        <fullName evidence="4">Reverse transcriptase domain-containing protein</fullName>
    </recommendedName>
</protein>
<comment type="caution">
    <text evidence="2">The sequence shown here is derived from an EMBL/GenBank/DDBJ whole genome shotgun (WGS) entry which is preliminary data.</text>
</comment>
<evidence type="ECO:0000313" key="2">
    <source>
        <dbReference type="EMBL" id="MFD2549584.1"/>
    </source>
</evidence>
<feature type="compositionally biased region" description="Low complexity" evidence="1">
    <location>
        <begin position="38"/>
        <end position="50"/>
    </location>
</feature>
<gene>
    <name evidence="2" type="ORF">ACFSR5_18215</name>
</gene>
<accession>A0ABW5KKT0</accession>
<organism evidence="2 3">
    <name type="scientific">Sphingobacterium suaedae</name>
    <dbReference type="NCBI Taxonomy" id="1686402"/>
    <lineage>
        <taxon>Bacteria</taxon>
        <taxon>Pseudomonadati</taxon>
        <taxon>Bacteroidota</taxon>
        <taxon>Sphingobacteriia</taxon>
        <taxon>Sphingobacteriales</taxon>
        <taxon>Sphingobacteriaceae</taxon>
        <taxon>Sphingobacterium</taxon>
    </lineage>
</organism>
<dbReference type="Proteomes" id="UP001597545">
    <property type="component" value="Unassembled WGS sequence"/>
</dbReference>
<proteinExistence type="predicted"/>
<dbReference type="EMBL" id="JBHULR010000019">
    <property type="protein sequence ID" value="MFD2549584.1"/>
    <property type="molecule type" value="Genomic_DNA"/>
</dbReference>
<evidence type="ECO:0000256" key="1">
    <source>
        <dbReference type="SAM" id="MobiDB-lite"/>
    </source>
</evidence>
<evidence type="ECO:0000313" key="3">
    <source>
        <dbReference type="Proteomes" id="UP001597545"/>
    </source>
</evidence>
<evidence type="ECO:0008006" key="4">
    <source>
        <dbReference type="Google" id="ProtNLM"/>
    </source>
</evidence>